<proteinExistence type="predicted"/>
<evidence type="ECO:0000313" key="5">
    <source>
        <dbReference type="Proteomes" id="UP001165085"/>
    </source>
</evidence>
<dbReference type="PANTHER" id="PTHR37563">
    <property type="entry name" value="PHYTANOYL-COA DIOXYGENASE FAMILY PROTEIN (AFU_ORTHOLOGUE AFUA_2G03330)"/>
    <property type="match status" value="1"/>
</dbReference>
<feature type="coiled-coil region" evidence="1">
    <location>
        <begin position="385"/>
        <end position="419"/>
    </location>
</feature>
<dbReference type="SUPFAM" id="SSF51197">
    <property type="entry name" value="Clavaminate synthase-like"/>
    <property type="match status" value="1"/>
</dbReference>
<dbReference type="InterPro" id="IPR002999">
    <property type="entry name" value="Tudor"/>
</dbReference>
<dbReference type="Pfam" id="PF05721">
    <property type="entry name" value="PhyH"/>
    <property type="match status" value="1"/>
</dbReference>
<organism evidence="4 5">
    <name type="scientific">Triparma strigata</name>
    <dbReference type="NCBI Taxonomy" id="1606541"/>
    <lineage>
        <taxon>Eukaryota</taxon>
        <taxon>Sar</taxon>
        <taxon>Stramenopiles</taxon>
        <taxon>Ochrophyta</taxon>
        <taxon>Bolidophyceae</taxon>
        <taxon>Parmales</taxon>
        <taxon>Triparmaceae</taxon>
        <taxon>Triparma</taxon>
    </lineage>
</organism>
<evidence type="ECO:0000256" key="2">
    <source>
        <dbReference type="SAM" id="MobiDB-lite"/>
    </source>
</evidence>
<feature type="compositionally biased region" description="Basic and acidic residues" evidence="2">
    <location>
        <begin position="1343"/>
        <end position="1364"/>
    </location>
</feature>
<dbReference type="Gene3D" id="2.30.30.140">
    <property type="match status" value="1"/>
</dbReference>
<feature type="domain" description="Tudor" evidence="3">
    <location>
        <begin position="592"/>
        <end position="649"/>
    </location>
</feature>
<dbReference type="CDD" id="cd04508">
    <property type="entry name" value="Tudor_SF"/>
    <property type="match status" value="1"/>
</dbReference>
<feature type="region of interest" description="Disordered" evidence="2">
    <location>
        <begin position="464"/>
        <end position="486"/>
    </location>
</feature>
<evidence type="ECO:0000256" key="1">
    <source>
        <dbReference type="SAM" id="Coils"/>
    </source>
</evidence>
<reference evidence="5" key="1">
    <citation type="journal article" date="2023" name="Commun. Biol.">
        <title>Genome analysis of Parmales, the sister group of diatoms, reveals the evolutionary specialization of diatoms from phago-mixotrophs to photoautotrophs.</title>
        <authorList>
            <person name="Ban H."/>
            <person name="Sato S."/>
            <person name="Yoshikawa S."/>
            <person name="Yamada K."/>
            <person name="Nakamura Y."/>
            <person name="Ichinomiya M."/>
            <person name="Sato N."/>
            <person name="Blanc-Mathieu R."/>
            <person name="Endo H."/>
            <person name="Kuwata A."/>
            <person name="Ogata H."/>
        </authorList>
    </citation>
    <scope>NUCLEOTIDE SEQUENCE [LARGE SCALE GENOMIC DNA]</scope>
    <source>
        <strain evidence="5">NIES 3701</strain>
    </source>
</reference>
<dbReference type="Gene3D" id="2.60.120.620">
    <property type="entry name" value="q2cbj1_9rhob like domain"/>
    <property type="match status" value="1"/>
</dbReference>
<protein>
    <recommendedName>
        <fullName evidence="3">Tudor domain-containing protein</fullName>
    </recommendedName>
</protein>
<dbReference type="InterPro" id="IPR008775">
    <property type="entry name" value="Phytyl_CoA_dOase-like"/>
</dbReference>
<dbReference type="SMART" id="SM00333">
    <property type="entry name" value="TUDOR"/>
    <property type="match status" value="1"/>
</dbReference>
<feature type="region of interest" description="Disordered" evidence="2">
    <location>
        <begin position="1341"/>
        <end position="1394"/>
    </location>
</feature>
<dbReference type="Proteomes" id="UP001165085">
    <property type="component" value="Unassembled WGS sequence"/>
</dbReference>
<dbReference type="PANTHER" id="PTHR37563:SF2">
    <property type="entry name" value="PHYTANOYL-COA DIOXYGENASE FAMILY PROTEIN (AFU_ORTHOLOGUE AFUA_2G03330)"/>
    <property type="match status" value="1"/>
</dbReference>
<accession>A0A9W7BGP6</accession>
<feature type="region of interest" description="Disordered" evidence="2">
    <location>
        <begin position="21"/>
        <end position="51"/>
    </location>
</feature>
<keyword evidence="1" id="KW-0175">Coiled coil</keyword>
<evidence type="ECO:0000313" key="4">
    <source>
        <dbReference type="EMBL" id="GMH88216.1"/>
    </source>
</evidence>
<feature type="region of interest" description="Disordered" evidence="2">
    <location>
        <begin position="886"/>
        <end position="919"/>
    </location>
</feature>
<feature type="region of interest" description="Disordered" evidence="2">
    <location>
        <begin position="141"/>
        <end position="160"/>
    </location>
</feature>
<dbReference type="InterPro" id="IPR051961">
    <property type="entry name" value="Fungal_Metabolite_Diox"/>
</dbReference>
<dbReference type="EMBL" id="BRXY01000340">
    <property type="protein sequence ID" value="GMH88216.1"/>
    <property type="molecule type" value="Genomic_DNA"/>
</dbReference>
<sequence length="1480" mass="165660">MKPTKITKCLRPTLRSQATRVMAKGHARAAREPKPVPVEVPKKSSKAGKVNPDFGGTGYAVLTGAMVKKIKKNPSKKRGVDEHGSTNTLCHLSDKEDREKCYAEAASLLAQREADILPTFGGRKWRVSVEIKEDARRIREVQKRDEKNKNKGAATSRGASLSDLQNGPLFRWYKNELELAILPNMIQELDIRVLVDLKDEVTYRTVSELNAHKTIHDVVNRNSQDKGLRITEQALRDDVFKPIIKTIWISPQYECIRNWDDVVKTCKELSNRSKVIDRVIYGLGAKGNVMQPKKASTTEALDAGQYRFEKDGLWVVGQENSWQAGNTLILARKAALGLKDDDGFEGKKQPSTFRIVQGKALYIEANKHDFALEKRAELGRIRLADQKAERQNQKALEKLEAARIAKEEADRRAREIVHEKLEAARLAKEEEERLARLAAMPPPPESTLVGGGVPVPVPAPNPAAFAEPEGRPRERKAKTAAKNANSSYSKYIEEPLPSQKYIPKKKEPSKYSYTLHMAIRDLGRKYDELPTEEKKVWETQALLANMKAEEAVLKKEREEAVIERKKLFWENREKKHRGPCEPPTEEDMAKDVKPKIGMEVKVRYDDGNWYLGKVTAVDAPFVKLEYEDGETAKEKYEDDDLCLIESEEDIKQREFEAEVLARKEAEDRRLEAELVEKAAAMVPIPMLFGDTQSEAKPMIPQRTITVMAVQPGMQPIAQPRKYKVKSTASAVMKAQGLTGKVCKSCSQFALRGNYGFCAQHRTPLQRVPNPRPPQQLVQPVLAVQQQPVVQQPAVVVQPVAQAQPQQPVPVAQHAEQFNPPPQPPQPMQVVPQFIPQIMEAPVMNNKQQAASVDEFGRLLAEALNKNPLPAPQFSIPVAAVAAMQGRGAWQQPTPPQPPQYVPQPPAPPQPVAQPQPVSNSVMAMPPAVTMSNESPCLPPPGTTKVQLPEFQNWLQHRRQEWRSNVNNNASAKAGDTVSGGVLATATPQPVQAPEPIPVPVPVKVDPAVLERMRMQAIQQQQMAIQQQQIRQRQVQEHLQRAREFKQKQEEFKKEQTNRSNATLVDQACRIFSPVDDQWHNATCKGYDKETMEHEFQIGRKETKKIDINKYMILWEKDRVNHKSDQYGLNEEQIRVCYDAAIDHYEQVMHTVKSRGLAHELQEGFDVLRERGFGRYDMTVPEYSKFEFLTSPNAAWMPIVHRCLGEKVERVHMGCFLSLPGSHHQIYHQDGVHLSETTQRPCHAVNVFIPLVDLCMANGPTEFVLGSHILENDDYDRSKIETPTAPAGSPVIFDYRTGHRGMGNSTEEARPILYLTYSADGKFSDKVNFDQRSFHKLGQMVEMPKSRDERKKERGVHPPKVEKVEGGTLEGGTCGDSAGVGHQQEHEHHHHDLNNNTVATSTNMEVEVVGSMPSATKISPPTPAAPCLQPMVGVTMTSSAPVVTQPDPVAPPVAPPAAPPVAPPVAQPVVFQPAQPMTFGN</sequence>
<evidence type="ECO:0000259" key="3">
    <source>
        <dbReference type="SMART" id="SM00333"/>
    </source>
</evidence>
<name>A0A9W7BGP6_9STRA</name>
<gene>
    <name evidence="4" type="ORF">TrST_g10298</name>
</gene>
<feature type="compositionally biased region" description="Pro residues" evidence="2">
    <location>
        <begin position="892"/>
        <end position="913"/>
    </location>
</feature>
<comment type="caution">
    <text evidence="4">The sequence shown here is derived from an EMBL/GenBank/DDBJ whole genome shotgun (WGS) entry which is preliminary data.</text>
</comment>
<keyword evidence="5" id="KW-1185">Reference proteome</keyword>
<dbReference type="OrthoDB" id="199230at2759"/>
<feature type="compositionally biased region" description="Basic and acidic residues" evidence="2">
    <location>
        <begin position="1382"/>
        <end position="1392"/>
    </location>
</feature>